<dbReference type="SMART" id="SM00354">
    <property type="entry name" value="HTH_LACI"/>
    <property type="match status" value="1"/>
</dbReference>
<keyword evidence="3" id="KW-0804">Transcription</keyword>
<keyword evidence="1" id="KW-0805">Transcription regulation</keyword>
<dbReference type="GO" id="GO:0000976">
    <property type="term" value="F:transcription cis-regulatory region binding"/>
    <property type="evidence" value="ECO:0007669"/>
    <property type="project" value="TreeGrafter"/>
</dbReference>
<dbReference type="Gene3D" id="1.10.260.40">
    <property type="entry name" value="lambda repressor-like DNA-binding domains"/>
    <property type="match status" value="1"/>
</dbReference>
<organism evidence="5 6">
    <name type="scientific">Arachnia propionica</name>
    <dbReference type="NCBI Taxonomy" id="1750"/>
    <lineage>
        <taxon>Bacteria</taxon>
        <taxon>Bacillati</taxon>
        <taxon>Actinomycetota</taxon>
        <taxon>Actinomycetes</taxon>
        <taxon>Propionibacteriales</taxon>
        <taxon>Propionibacteriaceae</taxon>
        <taxon>Arachnia</taxon>
    </lineage>
</organism>
<name>A0A3P1WRD4_9ACTN</name>
<dbReference type="CDD" id="cd01392">
    <property type="entry name" value="HTH_LacI"/>
    <property type="match status" value="1"/>
</dbReference>
<evidence type="ECO:0000256" key="3">
    <source>
        <dbReference type="ARBA" id="ARBA00023163"/>
    </source>
</evidence>
<evidence type="ECO:0000259" key="4">
    <source>
        <dbReference type="PROSITE" id="PS50932"/>
    </source>
</evidence>
<comment type="caution">
    <text evidence="5">The sequence shown here is derived from an EMBL/GenBank/DDBJ whole genome shotgun (WGS) entry which is preliminary data.</text>
</comment>
<dbReference type="GO" id="GO:0003700">
    <property type="term" value="F:DNA-binding transcription factor activity"/>
    <property type="evidence" value="ECO:0007669"/>
    <property type="project" value="TreeGrafter"/>
</dbReference>
<dbReference type="InterPro" id="IPR028082">
    <property type="entry name" value="Peripla_BP_I"/>
</dbReference>
<feature type="domain" description="HTH lacI-type" evidence="4">
    <location>
        <begin position="5"/>
        <end position="59"/>
    </location>
</feature>
<keyword evidence="2" id="KW-0238">DNA-binding</keyword>
<dbReference type="InterPro" id="IPR000843">
    <property type="entry name" value="HTH_LacI"/>
</dbReference>
<dbReference type="InterPro" id="IPR046335">
    <property type="entry name" value="LacI/GalR-like_sensor"/>
</dbReference>
<dbReference type="Proteomes" id="UP000280935">
    <property type="component" value="Unassembled WGS sequence"/>
</dbReference>
<dbReference type="Gene3D" id="3.40.50.2300">
    <property type="match status" value="2"/>
</dbReference>
<dbReference type="OrthoDB" id="189006at2"/>
<dbReference type="PANTHER" id="PTHR30146">
    <property type="entry name" value="LACI-RELATED TRANSCRIPTIONAL REPRESSOR"/>
    <property type="match status" value="1"/>
</dbReference>
<evidence type="ECO:0000256" key="1">
    <source>
        <dbReference type="ARBA" id="ARBA00023015"/>
    </source>
</evidence>
<evidence type="ECO:0000313" key="6">
    <source>
        <dbReference type="Proteomes" id="UP000280935"/>
    </source>
</evidence>
<proteinExistence type="predicted"/>
<dbReference type="InterPro" id="IPR010982">
    <property type="entry name" value="Lambda_DNA-bd_dom_sf"/>
</dbReference>
<dbReference type="RefSeq" id="WP_125228885.1">
    <property type="nucleotide sequence ID" value="NZ_JAUNKP010000006.1"/>
</dbReference>
<evidence type="ECO:0000313" key="5">
    <source>
        <dbReference type="EMBL" id="RRD48398.1"/>
    </source>
</evidence>
<dbReference type="PANTHER" id="PTHR30146:SF153">
    <property type="entry name" value="LACTOSE OPERON REPRESSOR"/>
    <property type="match status" value="1"/>
</dbReference>
<dbReference type="EMBL" id="RQYT01000041">
    <property type="protein sequence ID" value="RRD48398.1"/>
    <property type="molecule type" value="Genomic_DNA"/>
</dbReference>
<dbReference type="SUPFAM" id="SSF47413">
    <property type="entry name" value="lambda repressor-like DNA-binding domains"/>
    <property type="match status" value="1"/>
</dbReference>
<protein>
    <submittedName>
        <fullName evidence="5">LacI family transcriptional regulator</fullName>
    </submittedName>
</protein>
<dbReference type="Pfam" id="PF00356">
    <property type="entry name" value="LacI"/>
    <property type="match status" value="1"/>
</dbReference>
<dbReference type="AlphaFoldDB" id="A0A3P1WRD4"/>
<dbReference type="PROSITE" id="PS00356">
    <property type="entry name" value="HTH_LACI_1"/>
    <property type="match status" value="1"/>
</dbReference>
<accession>A0A3P1WRD4</accession>
<reference evidence="5 6" key="1">
    <citation type="submission" date="2018-11" db="EMBL/GenBank/DDBJ databases">
        <title>Genomes From Bacteria Associated with the Canine Oral Cavity: a Test Case for Automated Genome-Based Taxonomic Assignment.</title>
        <authorList>
            <person name="Coil D.A."/>
            <person name="Jospin G."/>
            <person name="Darling A.E."/>
            <person name="Wallis C."/>
            <person name="Davis I.J."/>
            <person name="Harris S."/>
            <person name="Eisen J.A."/>
            <person name="Holcombe L.J."/>
            <person name="O'Flynn C."/>
        </authorList>
    </citation>
    <scope>NUCLEOTIDE SEQUENCE [LARGE SCALE GENOMIC DNA]</scope>
    <source>
        <strain evidence="5 6">OH2822_COT-296</strain>
    </source>
</reference>
<dbReference type="SUPFAM" id="SSF53822">
    <property type="entry name" value="Periplasmic binding protein-like I"/>
    <property type="match status" value="1"/>
</dbReference>
<sequence length="327" mass="34328">MSGRPRMSDLASHAGVSVATVSRVLSGKSGISADTREAVLRAVAELDYVPTRTPQRSGLIGIFVPDLTNPAFALFAEQLGALLLQHGRRCVVAHAGSAGTSEATALDTLRDLEVDGVLSVSGAADTEASTEPHERFLATGAPMVVINGHAPILCTRFINCSDEEAIRSQVAHLQTLGHERIGLAIGPRRFVPSQRKIAAFLALGFPEDSVARTIFTAEGGQLAARRLIDSGHTAIVCGSDIMALGVIREARSQGLTVPGDLSVIGFDDSPLMAFTDPALTTVRQPVQAMCDAAVSGLLRAIDGEPLDGTELLFHPDLIIRQSTGPQA</sequence>
<dbReference type="PROSITE" id="PS50932">
    <property type="entry name" value="HTH_LACI_2"/>
    <property type="match status" value="1"/>
</dbReference>
<evidence type="ECO:0000256" key="2">
    <source>
        <dbReference type="ARBA" id="ARBA00023125"/>
    </source>
</evidence>
<dbReference type="Pfam" id="PF13377">
    <property type="entry name" value="Peripla_BP_3"/>
    <property type="match status" value="1"/>
</dbReference>
<gene>
    <name evidence="5" type="ORF">EII35_12950</name>
</gene>